<dbReference type="EMBL" id="CP065321">
    <property type="protein sequence ID" value="QQR30427.1"/>
    <property type="molecule type" value="Genomic_DNA"/>
</dbReference>
<gene>
    <name evidence="1" type="ORF">I5Q82_01420</name>
</gene>
<evidence type="ECO:0000313" key="1">
    <source>
        <dbReference type="EMBL" id="QQR30427.1"/>
    </source>
</evidence>
<dbReference type="AlphaFoldDB" id="A0AA92QWS6"/>
<dbReference type="Proteomes" id="UP000596035">
    <property type="component" value="Chromosome"/>
</dbReference>
<accession>A0AA92QWS6</accession>
<proteinExistence type="predicted"/>
<sequence>MREEVQVYARESLPMGQGKHSVRLYAVRMSREFPALPLPPKGELEWLCSALKICAA</sequence>
<reference evidence="1 2" key="1">
    <citation type="submission" date="2020-11" db="EMBL/GenBank/DDBJ databases">
        <title>Closed and high quality bacterial genomes of the OMM12 community.</title>
        <authorList>
            <person name="Marbouty M."/>
            <person name="Lamy-Besnier Q."/>
            <person name="Debarbieux L."/>
            <person name="Koszul R."/>
        </authorList>
    </citation>
    <scope>NUCLEOTIDE SEQUENCE [LARGE SCALE GENOMIC DNA]</scope>
    <source>
        <strain evidence="1 2">KB18</strain>
    </source>
</reference>
<evidence type="ECO:0000313" key="2">
    <source>
        <dbReference type="Proteomes" id="UP000596035"/>
    </source>
</evidence>
<protein>
    <submittedName>
        <fullName evidence="1">Uncharacterized protein</fullName>
    </submittedName>
</protein>
<name>A0AA92QWS6_9FIRM</name>
<organism evidence="1 2">
    <name type="scientific">Acutalibacter muris</name>
    <dbReference type="NCBI Taxonomy" id="1796620"/>
    <lineage>
        <taxon>Bacteria</taxon>
        <taxon>Bacillati</taxon>
        <taxon>Bacillota</taxon>
        <taxon>Clostridia</taxon>
        <taxon>Eubacteriales</taxon>
        <taxon>Acutalibacteraceae</taxon>
        <taxon>Acutalibacter</taxon>
    </lineage>
</organism>
<dbReference type="RefSeq" id="WP_157130710.1">
    <property type="nucleotide sequence ID" value="NZ_CP021422.1"/>
</dbReference>